<reference evidence="2 3" key="1">
    <citation type="submission" date="2012-08" db="EMBL/GenBank/DDBJ databases">
        <title>The Genome Sequence of Slackia piriformis YIT 12062.</title>
        <authorList>
            <consortium name="The Broad Institute Genome Sequencing Platform"/>
            <person name="Earl A."/>
            <person name="Ward D."/>
            <person name="Feldgarden M."/>
            <person name="Gevers D."/>
            <person name="Morotomi M."/>
            <person name="Walker B."/>
            <person name="Young S.K."/>
            <person name="Zeng Q."/>
            <person name="Gargeya S."/>
            <person name="Fitzgerald M."/>
            <person name="Haas B."/>
            <person name="Abouelleil A."/>
            <person name="Alvarado L."/>
            <person name="Arachchi H.M."/>
            <person name="Berlin A.M."/>
            <person name="Chapman S.B."/>
            <person name="Goldberg J."/>
            <person name="Griggs A."/>
            <person name="Gujja S."/>
            <person name="Hansen M."/>
            <person name="Howarth C."/>
            <person name="Imamovic A."/>
            <person name="Larimer J."/>
            <person name="McCowen C."/>
            <person name="Montmayeur A."/>
            <person name="Murphy C."/>
            <person name="Neiman D."/>
            <person name="Pearson M."/>
            <person name="Priest M."/>
            <person name="Roberts A."/>
            <person name="Saif S."/>
            <person name="Shea T."/>
            <person name="Sisk P."/>
            <person name="Sykes S."/>
            <person name="Wortman J."/>
            <person name="Nusbaum C."/>
            <person name="Birren B."/>
        </authorList>
    </citation>
    <scope>NUCLEOTIDE SEQUENCE [LARGE SCALE GENOMIC DNA]</scope>
    <source>
        <strain evidence="2 3">YIT 12062</strain>
    </source>
</reference>
<feature type="transmembrane region" description="Helical" evidence="1">
    <location>
        <begin position="158"/>
        <end position="176"/>
    </location>
</feature>
<proteinExistence type="predicted"/>
<dbReference type="PANTHER" id="PTHR38095">
    <property type="entry name" value="ANAEROBIC DIMETHYL SULFOXIDE REDUCTASE CHAIN YNFH"/>
    <property type="match status" value="1"/>
</dbReference>
<accession>K0Z7F2</accession>
<feature type="transmembrane region" description="Helical" evidence="1">
    <location>
        <begin position="227"/>
        <end position="248"/>
    </location>
</feature>
<keyword evidence="1" id="KW-1133">Transmembrane helix</keyword>
<dbReference type="Pfam" id="PF04976">
    <property type="entry name" value="DmsC"/>
    <property type="match status" value="1"/>
</dbReference>
<feature type="transmembrane region" description="Helical" evidence="1">
    <location>
        <begin position="88"/>
        <end position="106"/>
    </location>
</feature>
<dbReference type="InterPro" id="IPR007059">
    <property type="entry name" value="DmsC"/>
</dbReference>
<feature type="transmembrane region" description="Helical" evidence="1">
    <location>
        <begin position="48"/>
        <end position="68"/>
    </location>
</feature>
<evidence type="ECO:0008006" key="4">
    <source>
        <dbReference type="Google" id="ProtNLM"/>
    </source>
</evidence>
<keyword evidence="1" id="KW-0472">Membrane</keyword>
<protein>
    <recommendedName>
        <fullName evidence="4">DMSO reductase anchor subunit (DmsC)</fullName>
    </recommendedName>
</protein>
<feature type="transmembrane region" description="Helical" evidence="1">
    <location>
        <begin position="118"/>
        <end position="138"/>
    </location>
</feature>
<keyword evidence="1" id="KW-0812">Transmembrane</keyword>
<dbReference type="RefSeq" id="WP_009139756.1">
    <property type="nucleotide sequence ID" value="NZ_JH815198.1"/>
</dbReference>
<dbReference type="AlphaFoldDB" id="K0Z7F2"/>
<comment type="caution">
    <text evidence="2">The sequence shown here is derived from an EMBL/GenBank/DDBJ whole genome shotgun (WGS) entry which is preliminary data.</text>
</comment>
<dbReference type="OrthoDB" id="4394845at2"/>
<dbReference type="PANTHER" id="PTHR38095:SF2">
    <property type="entry name" value="ANAEROBIC DIMETHYL SULFOXIDE REDUCTASE CHAIN C"/>
    <property type="match status" value="1"/>
</dbReference>
<organism evidence="2 3">
    <name type="scientific">Slackia piriformis YIT 12062</name>
    <dbReference type="NCBI Taxonomy" id="742818"/>
    <lineage>
        <taxon>Bacteria</taxon>
        <taxon>Bacillati</taxon>
        <taxon>Actinomycetota</taxon>
        <taxon>Coriobacteriia</taxon>
        <taxon>Eggerthellales</taxon>
        <taxon>Eggerthellaceae</taxon>
        <taxon>Slackia</taxon>
    </lineage>
</organism>
<evidence type="ECO:0000313" key="2">
    <source>
        <dbReference type="EMBL" id="EJZ83360.1"/>
    </source>
</evidence>
<evidence type="ECO:0000256" key="1">
    <source>
        <dbReference type="SAM" id="Phobius"/>
    </source>
</evidence>
<gene>
    <name evidence="2" type="ORF">HMPREF9451_01563</name>
</gene>
<sequence>METALNELPLAIFTTLAPMGAGAFAVLAAAFCTMNLDDVKIKAIDRFSLIPLGLIAVGFIASFFHLASPLKAYGVFSGIGHSPLSNEIAVGMVFFVAAIVYVALGFAGKLSASARKPFALVVAVLALVFSLFTGLAYMMPTIPSWDSPLVSLEMVGSALLGGALLALVVLALAKAFDGVDGHVMKSVAFLAGVIGFVAVAVALVGHFDMLGELWSPAVAGVSLAEAVVPFLWAAAVCGVVGVACLGVASFGKSVLVPAGVGAVASLVGIFLVRFAFYAVWMSIGL</sequence>
<dbReference type="InParanoid" id="K0Z7F2"/>
<dbReference type="PATRIC" id="fig|742818.3.peg.1649"/>
<keyword evidence="3" id="KW-1185">Reference proteome</keyword>
<dbReference type="GO" id="GO:0009390">
    <property type="term" value="C:dimethyl sulfoxide reductase complex"/>
    <property type="evidence" value="ECO:0007669"/>
    <property type="project" value="TreeGrafter"/>
</dbReference>
<feature type="transmembrane region" description="Helical" evidence="1">
    <location>
        <begin position="12"/>
        <end position="36"/>
    </location>
</feature>
<evidence type="ECO:0000313" key="3">
    <source>
        <dbReference type="Proteomes" id="UP000006069"/>
    </source>
</evidence>
<dbReference type="eggNOG" id="COG3302">
    <property type="taxonomic scope" value="Bacteria"/>
</dbReference>
<dbReference type="Proteomes" id="UP000006069">
    <property type="component" value="Unassembled WGS sequence"/>
</dbReference>
<feature type="transmembrane region" description="Helical" evidence="1">
    <location>
        <begin position="255"/>
        <end position="280"/>
    </location>
</feature>
<dbReference type="HOGENOM" id="CLU_064909_0_1_11"/>
<name>K0Z7F2_9ACTN</name>
<dbReference type="GO" id="GO:0019645">
    <property type="term" value="P:anaerobic electron transport chain"/>
    <property type="evidence" value="ECO:0007669"/>
    <property type="project" value="InterPro"/>
</dbReference>
<feature type="transmembrane region" description="Helical" evidence="1">
    <location>
        <begin position="188"/>
        <end position="207"/>
    </location>
</feature>
<dbReference type="GO" id="GO:0005886">
    <property type="term" value="C:plasma membrane"/>
    <property type="evidence" value="ECO:0007669"/>
    <property type="project" value="TreeGrafter"/>
</dbReference>
<dbReference type="GO" id="GO:0009389">
    <property type="term" value="F:dimethyl sulfoxide reductase activity"/>
    <property type="evidence" value="ECO:0007669"/>
    <property type="project" value="TreeGrafter"/>
</dbReference>
<dbReference type="EMBL" id="ADMD01000008">
    <property type="protein sequence ID" value="EJZ83360.1"/>
    <property type="molecule type" value="Genomic_DNA"/>
</dbReference>